<organism evidence="2 3">
    <name type="scientific">Xylaria bambusicola</name>
    <dbReference type="NCBI Taxonomy" id="326684"/>
    <lineage>
        <taxon>Eukaryota</taxon>
        <taxon>Fungi</taxon>
        <taxon>Dikarya</taxon>
        <taxon>Ascomycota</taxon>
        <taxon>Pezizomycotina</taxon>
        <taxon>Sordariomycetes</taxon>
        <taxon>Xylariomycetidae</taxon>
        <taxon>Xylariales</taxon>
        <taxon>Xylariaceae</taxon>
        <taxon>Xylaria</taxon>
    </lineage>
</organism>
<feature type="compositionally biased region" description="Basic residues" evidence="1">
    <location>
        <begin position="73"/>
        <end position="82"/>
    </location>
</feature>
<feature type="compositionally biased region" description="Polar residues" evidence="1">
    <location>
        <begin position="1"/>
        <end position="12"/>
    </location>
</feature>
<evidence type="ECO:0000313" key="3">
    <source>
        <dbReference type="Proteomes" id="UP001305414"/>
    </source>
</evidence>
<feature type="compositionally biased region" description="Polar residues" evidence="1">
    <location>
        <begin position="169"/>
        <end position="181"/>
    </location>
</feature>
<feature type="compositionally biased region" description="Low complexity" evidence="1">
    <location>
        <begin position="24"/>
        <end position="38"/>
    </location>
</feature>
<dbReference type="AlphaFoldDB" id="A0AAN7UPC6"/>
<feature type="compositionally biased region" description="Low complexity" evidence="1">
    <location>
        <begin position="490"/>
        <end position="499"/>
    </location>
</feature>
<feature type="compositionally biased region" description="Basic and acidic residues" evidence="1">
    <location>
        <begin position="446"/>
        <end position="462"/>
    </location>
</feature>
<feature type="compositionally biased region" description="Polar residues" evidence="1">
    <location>
        <begin position="208"/>
        <end position="220"/>
    </location>
</feature>
<feature type="compositionally biased region" description="Low complexity" evidence="1">
    <location>
        <begin position="396"/>
        <end position="409"/>
    </location>
</feature>
<keyword evidence="3" id="KW-1185">Reference proteome</keyword>
<feature type="region of interest" description="Disordered" evidence="1">
    <location>
        <begin position="197"/>
        <end position="621"/>
    </location>
</feature>
<reference evidence="2 3" key="1">
    <citation type="submission" date="2023-10" db="EMBL/GenBank/DDBJ databases">
        <title>Draft genome sequence of Xylaria bambusicola isolate GMP-LS, the root and basal stem rot pathogen of sugarcane in Indonesia.</title>
        <authorList>
            <person name="Selvaraj P."/>
            <person name="Muralishankar V."/>
            <person name="Muruganantham S."/>
            <person name="Sp S."/>
            <person name="Haryani S."/>
            <person name="Lau K.J.X."/>
            <person name="Naqvi N.I."/>
        </authorList>
    </citation>
    <scope>NUCLEOTIDE SEQUENCE [LARGE SCALE GENOMIC DNA]</scope>
    <source>
        <strain evidence="2">GMP-LS</strain>
    </source>
</reference>
<evidence type="ECO:0000256" key="1">
    <source>
        <dbReference type="SAM" id="MobiDB-lite"/>
    </source>
</evidence>
<protein>
    <recommendedName>
        <fullName evidence="4">DZF domain-containing protein</fullName>
    </recommendedName>
</protein>
<feature type="compositionally biased region" description="Polar residues" evidence="1">
    <location>
        <begin position="228"/>
        <end position="242"/>
    </location>
</feature>
<accession>A0AAN7UPC6</accession>
<dbReference type="EMBL" id="JAWHQM010000015">
    <property type="protein sequence ID" value="KAK5630196.1"/>
    <property type="molecule type" value="Genomic_DNA"/>
</dbReference>
<name>A0AAN7UPC6_9PEZI</name>
<evidence type="ECO:0008006" key="4">
    <source>
        <dbReference type="Google" id="ProtNLM"/>
    </source>
</evidence>
<proteinExistence type="predicted"/>
<feature type="compositionally biased region" description="Polar residues" evidence="1">
    <location>
        <begin position="480"/>
        <end position="489"/>
    </location>
</feature>
<evidence type="ECO:0000313" key="2">
    <source>
        <dbReference type="EMBL" id="KAK5630196.1"/>
    </source>
</evidence>
<feature type="region of interest" description="Disordered" evidence="1">
    <location>
        <begin position="1"/>
        <end position="185"/>
    </location>
</feature>
<comment type="caution">
    <text evidence="2">The sequence shown here is derived from an EMBL/GenBank/DDBJ whole genome shotgun (WGS) entry which is preliminary data.</text>
</comment>
<sequence length="647" mass="68334">MSSGGQFGSNNPFRRKQGAVVNPAASSGSDLSFGLDGATPPPTASAPVPYTTFKSAVLEDGRRDEEEQPVQQKPKKIVKKVRVQSPPPSSPEDAVPVTRFPAMERLGDYDDEDSASQSSKSDDQAEDPFGTGAIDRDSKLTSEPPLPQIPSNPFARTLQDIERRGQAHDVTTNDSATSASKGSLDVDSFKRLLLTGYANLPTPGRVVTDSTGTPSRTAPTQGALPDGSSATDTSSVSKQSTFDALHETPMTSHEISESEASEERRGILPRSPLAAVPSASARKKPPPPSSRYGKLIKIDLGADLNPRDTKPATPRGSDLASPSGDTPLKASSEPDAPPHSPQGATNINKPLPEPPVRASMDEDVESPFDREAAGKVPEAFAEIQAHPRPPTPPPTARSRSGSQTSTQSRKPAAPPPRRHGRSDSKIPSHHPTHIDEDPPRSSMESNRSRPESLRITLNHEKPSYAPAPPPPRRPGHARQDSSFTPNPHGSFSPAASPAFSEKDRGPWGSDSTPLASPGIKPGSSQGISVTGAGINGQMKLSPPPPPPTRKQSTRRPASVRSMEIGNGPVPFRKASREKDSMAPPPPPPRARGSRPASERKGSVGSIAAGNDSATPPIVVESSNGDEILADLDALQREVDELMKKGTS</sequence>
<dbReference type="Proteomes" id="UP001305414">
    <property type="component" value="Unassembled WGS sequence"/>
</dbReference>
<gene>
    <name evidence="2" type="ORF">RRF57_005911</name>
</gene>
<feature type="compositionally biased region" description="Basic and acidic residues" evidence="1">
    <location>
        <begin position="421"/>
        <end position="439"/>
    </location>
</feature>